<keyword evidence="2" id="KW-1185">Reference proteome</keyword>
<sequence>MILIIGGFAQGKLHYVEQHYVQREDRQEVPVLDGTLRLASDSKITWATESAVETMPGKQTEQPTGRQTAGPQVIVNHLHRYIREQLRQGTDPEAMIANFYKEYPDCILICDEIGNGIVPMEAEERTYRECTGRILEGLAAQADEVVRVVCGIGQKIK</sequence>
<dbReference type="InterPro" id="IPR003203">
    <property type="entry name" value="CobU/CobP"/>
</dbReference>
<proteinExistence type="predicted"/>
<accession>A0AAE3A3F2</accession>
<dbReference type="GO" id="GO:0043752">
    <property type="term" value="F:adenosylcobinamide kinase activity"/>
    <property type="evidence" value="ECO:0007669"/>
    <property type="project" value="InterPro"/>
</dbReference>
<dbReference type="GO" id="GO:0000166">
    <property type="term" value="F:nucleotide binding"/>
    <property type="evidence" value="ECO:0007669"/>
    <property type="project" value="InterPro"/>
</dbReference>
<dbReference type="GO" id="GO:0009236">
    <property type="term" value="P:cobalamin biosynthetic process"/>
    <property type="evidence" value="ECO:0007669"/>
    <property type="project" value="InterPro"/>
</dbReference>
<keyword evidence="1" id="KW-0808">Transferase</keyword>
<dbReference type="Pfam" id="PF02283">
    <property type="entry name" value="CobU"/>
    <property type="match status" value="1"/>
</dbReference>
<dbReference type="InterPro" id="IPR027417">
    <property type="entry name" value="P-loop_NTPase"/>
</dbReference>
<keyword evidence="1" id="KW-0548">Nucleotidyltransferase</keyword>
<organism evidence="1 2">
    <name type="scientific">Waltera acetigignens</name>
    <dbReference type="NCBI Taxonomy" id="2981769"/>
    <lineage>
        <taxon>Bacteria</taxon>
        <taxon>Bacillati</taxon>
        <taxon>Bacillota</taxon>
        <taxon>Clostridia</taxon>
        <taxon>Lachnospirales</taxon>
        <taxon>Lachnospiraceae</taxon>
        <taxon>Waltera</taxon>
    </lineage>
</organism>
<dbReference type="Gene3D" id="3.40.50.300">
    <property type="entry name" value="P-loop containing nucleotide triphosphate hydrolases"/>
    <property type="match status" value="1"/>
</dbReference>
<reference evidence="1 2" key="1">
    <citation type="submission" date="2021-10" db="EMBL/GenBank/DDBJ databases">
        <title>Anaerobic single-cell dispensing facilitates the cultivation of human gut bacteria.</title>
        <authorList>
            <person name="Afrizal A."/>
        </authorList>
    </citation>
    <scope>NUCLEOTIDE SEQUENCE [LARGE SCALE GENOMIC DNA]</scope>
    <source>
        <strain evidence="1 2">CLA-AA-H273</strain>
    </source>
</reference>
<dbReference type="SUPFAM" id="SSF52540">
    <property type="entry name" value="P-loop containing nucleoside triphosphate hydrolases"/>
    <property type="match status" value="1"/>
</dbReference>
<gene>
    <name evidence="1" type="ORF">LKD75_07090</name>
</gene>
<comment type="caution">
    <text evidence="1">The sequence shown here is derived from an EMBL/GenBank/DDBJ whole genome shotgun (WGS) entry which is preliminary data.</text>
</comment>
<evidence type="ECO:0000313" key="2">
    <source>
        <dbReference type="Proteomes" id="UP001197795"/>
    </source>
</evidence>
<evidence type="ECO:0000313" key="1">
    <source>
        <dbReference type="EMBL" id="MCC2119365.1"/>
    </source>
</evidence>
<dbReference type="RefSeq" id="WP_118504647.1">
    <property type="nucleotide sequence ID" value="NZ_JAJEPV010000013.1"/>
</dbReference>
<dbReference type="GO" id="GO:0016779">
    <property type="term" value="F:nucleotidyltransferase activity"/>
    <property type="evidence" value="ECO:0007669"/>
    <property type="project" value="UniProtKB-KW"/>
</dbReference>
<protein>
    <submittedName>
        <fullName evidence="1">Bifunctional adenosylcobinamide kinase/adenosylcobinamide-phosphate guanylyltransferase</fullName>
    </submittedName>
</protein>
<dbReference type="EMBL" id="JAJEPV010000013">
    <property type="protein sequence ID" value="MCC2119365.1"/>
    <property type="molecule type" value="Genomic_DNA"/>
</dbReference>
<dbReference type="Proteomes" id="UP001197795">
    <property type="component" value="Unassembled WGS sequence"/>
</dbReference>
<keyword evidence="1" id="KW-0418">Kinase</keyword>
<dbReference type="AlphaFoldDB" id="A0AAE3A3F2"/>
<name>A0AAE3A3F2_9FIRM</name>